<evidence type="ECO:0000256" key="2">
    <source>
        <dbReference type="SAM" id="Phobius"/>
    </source>
</evidence>
<comment type="caution">
    <text evidence="3">The sequence shown here is derived from an EMBL/GenBank/DDBJ whole genome shotgun (WGS) entry which is preliminary data.</text>
</comment>
<feature type="transmembrane region" description="Helical" evidence="2">
    <location>
        <begin position="12"/>
        <end position="38"/>
    </location>
</feature>
<evidence type="ECO:0000256" key="1">
    <source>
        <dbReference type="SAM" id="MobiDB-lite"/>
    </source>
</evidence>
<proteinExistence type="predicted"/>
<gene>
    <name evidence="3" type="ORF">HD601_000806</name>
</gene>
<feature type="transmembrane region" description="Helical" evidence="2">
    <location>
        <begin position="191"/>
        <end position="208"/>
    </location>
</feature>
<keyword evidence="2" id="KW-1133">Transmembrane helix</keyword>
<feature type="transmembrane region" description="Helical" evidence="2">
    <location>
        <begin position="214"/>
        <end position="232"/>
    </location>
</feature>
<keyword evidence="4" id="KW-1185">Reference proteome</keyword>
<dbReference type="EMBL" id="JACHMM010000001">
    <property type="protein sequence ID" value="MBB5786231.1"/>
    <property type="molecule type" value="Genomic_DNA"/>
</dbReference>
<dbReference type="AlphaFoldDB" id="A0A7W9GMF8"/>
<protein>
    <submittedName>
        <fullName evidence="3">Uncharacterized protein</fullName>
    </submittedName>
</protein>
<feature type="compositionally biased region" description="Basic residues" evidence="1">
    <location>
        <begin position="243"/>
        <end position="257"/>
    </location>
</feature>
<evidence type="ECO:0000313" key="3">
    <source>
        <dbReference type="EMBL" id="MBB5786231.1"/>
    </source>
</evidence>
<name>A0A7W9GMF8_9ACTN</name>
<feature type="region of interest" description="Disordered" evidence="1">
    <location>
        <begin position="240"/>
        <end position="264"/>
    </location>
</feature>
<evidence type="ECO:0000313" key="4">
    <source>
        <dbReference type="Proteomes" id="UP000542813"/>
    </source>
</evidence>
<feature type="transmembrane region" description="Helical" evidence="2">
    <location>
        <begin position="148"/>
        <end position="170"/>
    </location>
</feature>
<sequence length="264" mass="29138">MGDLLRRALDRPAVLVLLGTAGLLFALVAVGLGVWSLVLLARLGEASVCERDFSGICLTEREATVAERVVNHGRSWDPDPSWRLALHGDGPEPTDGTRLWVDFRPQDDLDELTTNQRVTVVFIEHEPAWLRLPSGAVLESNQHPQYTWAGAFSIAAMIAGPSITAVVTGIRGRRGGWFANSPGHGYGPDRWWLLFLVGLVGFVVQLAFPRPHLFHVLLGLGLLAGLVAYLVWRVLPVPSSGRHAPRRRRWHSRRRHSRGPDVTG</sequence>
<keyword evidence="2" id="KW-0812">Transmembrane</keyword>
<keyword evidence="2" id="KW-0472">Membrane</keyword>
<organism evidence="3 4">
    <name type="scientific">Jiangella mangrovi</name>
    <dbReference type="NCBI Taxonomy" id="1524084"/>
    <lineage>
        <taxon>Bacteria</taxon>
        <taxon>Bacillati</taxon>
        <taxon>Actinomycetota</taxon>
        <taxon>Actinomycetes</taxon>
        <taxon>Jiangellales</taxon>
        <taxon>Jiangellaceae</taxon>
        <taxon>Jiangella</taxon>
    </lineage>
</organism>
<dbReference type="Proteomes" id="UP000542813">
    <property type="component" value="Unassembled WGS sequence"/>
</dbReference>
<accession>A0A7W9GMF8</accession>
<reference evidence="3 4" key="1">
    <citation type="submission" date="2020-08" db="EMBL/GenBank/DDBJ databases">
        <title>Sequencing the genomes of 1000 actinobacteria strains.</title>
        <authorList>
            <person name="Klenk H.-P."/>
        </authorList>
    </citation>
    <scope>NUCLEOTIDE SEQUENCE [LARGE SCALE GENOMIC DNA]</scope>
    <source>
        <strain evidence="3 4">DSM 102122</strain>
    </source>
</reference>
<dbReference type="RefSeq" id="WP_184819571.1">
    <property type="nucleotide sequence ID" value="NZ_JACHMM010000001.1"/>
</dbReference>